<comment type="similarity">
    <text evidence="6">Belongs to the methyl-accepting chemotaxis (MCP) protein family.</text>
</comment>
<evidence type="ECO:0000313" key="11">
    <source>
        <dbReference type="EMBL" id="PWI33380.1"/>
    </source>
</evidence>
<dbReference type="Pfam" id="PF00015">
    <property type="entry name" value="MCPsignal"/>
    <property type="match status" value="1"/>
</dbReference>
<keyword evidence="2 8" id="KW-0812">Transmembrane</keyword>
<organism evidence="11 12">
    <name type="scientific">Vibrio albus</name>
    <dbReference type="NCBI Taxonomy" id="2200953"/>
    <lineage>
        <taxon>Bacteria</taxon>
        <taxon>Pseudomonadati</taxon>
        <taxon>Pseudomonadota</taxon>
        <taxon>Gammaproteobacteria</taxon>
        <taxon>Vibrionales</taxon>
        <taxon>Vibrionaceae</taxon>
        <taxon>Vibrio</taxon>
    </lineage>
</organism>
<protein>
    <recommendedName>
        <fullName evidence="13">Methyl-accepting chemotaxis protein</fullName>
    </recommendedName>
</protein>
<dbReference type="Pfam" id="PF00672">
    <property type="entry name" value="HAMP"/>
    <property type="match status" value="1"/>
</dbReference>
<feature type="transmembrane region" description="Helical" evidence="8">
    <location>
        <begin position="200"/>
        <end position="218"/>
    </location>
</feature>
<dbReference type="Pfam" id="PF13675">
    <property type="entry name" value="PilJ"/>
    <property type="match status" value="1"/>
</dbReference>
<evidence type="ECO:0000259" key="10">
    <source>
        <dbReference type="PROSITE" id="PS50885"/>
    </source>
</evidence>
<keyword evidence="4 8" id="KW-0472">Membrane</keyword>
<dbReference type="Pfam" id="PF07238">
    <property type="entry name" value="PilZ"/>
    <property type="match status" value="1"/>
</dbReference>
<evidence type="ECO:0000256" key="3">
    <source>
        <dbReference type="ARBA" id="ARBA00022989"/>
    </source>
</evidence>
<dbReference type="PANTHER" id="PTHR32089">
    <property type="entry name" value="METHYL-ACCEPTING CHEMOTAXIS PROTEIN MCPB"/>
    <property type="match status" value="1"/>
</dbReference>
<evidence type="ECO:0000256" key="1">
    <source>
        <dbReference type="ARBA" id="ARBA00004141"/>
    </source>
</evidence>
<evidence type="ECO:0000256" key="8">
    <source>
        <dbReference type="SAM" id="Phobius"/>
    </source>
</evidence>
<dbReference type="EMBL" id="QFWT01000005">
    <property type="protein sequence ID" value="PWI33380.1"/>
    <property type="molecule type" value="Genomic_DNA"/>
</dbReference>
<name>A0A2U3B9B0_9VIBR</name>
<dbReference type="InterPro" id="IPR009875">
    <property type="entry name" value="PilZ_domain"/>
</dbReference>
<evidence type="ECO:0008006" key="13">
    <source>
        <dbReference type="Google" id="ProtNLM"/>
    </source>
</evidence>
<dbReference type="AlphaFoldDB" id="A0A2U3B9B0"/>
<dbReference type="Gene3D" id="1.10.287.950">
    <property type="entry name" value="Methyl-accepting chemotaxis protein"/>
    <property type="match status" value="1"/>
</dbReference>
<evidence type="ECO:0000256" key="6">
    <source>
        <dbReference type="ARBA" id="ARBA00029447"/>
    </source>
</evidence>
<evidence type="ECO:0000259" key="9">
    <source>
        <dbReference type="PROSITE" id="PS50111"/>
    </source>
</evidence>
<dbReference type="PROSITE" id="PS50885">
    <property type="entry name" value="HAMP"/>
    <property type="match status" value="1"/>
</dbReference>
<dbReference type="Proteomes" id="UP000245362">
    <property type="component" value="Unassembled WGS sequence"/>
</dbReference>
<keyword evidence="5 7" id="KW-0807">Transducer</keyword>
<dbReference type="InterPro" id="IPR004090">
    <property type="entry name" value="Chemotax_Me-accpt_rcpt"/>
</dbReference>
<keyword evidence="12" id="KW-1185">Reference proteome</keyword>
<dbReference type="InterPro" id="IPR004089">
    <property type="entry name" value="MCPsignal_dom"/>
</dbReference>
<dbReference type="CDD" id="cd06225">
    <property type="entry name" value="HAMP"/>
    <property type="match status" value="1"/>
</dbReference>
<dbReference type="PROSITE" id="PS50111">
    <property type="entry name" value="CHEMOTAXIS_TRANSDUC_2"/>
    <property type="match status" value="1"/>
</dbReference>
<evidence type="ECO:0000313" key="12">
    <source>
        <dbReference type="Proteomes" id="UP000245362"/>
    </source>
</evidence>
<dbReference type="PANTHER" id="PTHR32089:SF119">
    <property type="entry name" value="METHYL-ACCEPTING CHEMOTAXIS PROTEIN CTPL"/>
    <property type="match status" value="1"/>
</dbReference>
<dbReference type="GO" id="GO:0006935">
    <property type="term" value="P:chemotaxis"/>
    <property type="evidence" value="ECO:0007669"/>
    <property type="project" value="InterPro"/>
</dbReference>
<accession>A0A2U3B9B0</accession>
<dbReference type="PRINTS" id="PR00260">
    <property type="entry name" value="CHEMTRNSDUCR"/>
</dbReference>
<feature type="transmembrane region" description="Helical" evidence="8">
    <location>
        <begin position="25"/>
        <end position="45"/>
    </location>
</feature>
<dbReference type="SUPFAM" id="SSF141371">
    <property type="entry name" value="PilZ domain-like"/>
    <property type="match status" value="1"/>
</dbReference>
<sequence>MVMPENKEAVALSKLLDKFSIKKKLQALTLLFILVIAGIVGYTYFSLSHQQNEGLIVNIAGRQRMLTQKLTKEFLLAIQLADRQRDQYQLERIDKTKELFELSLAALMSGGKTYLDIGMTQPVDLPKANAVAYPQLQEALRLWNQQQAAIRTVDPERYTSEQLVEISDLSVKVLASMNKAVIMLANTSDARIKNMERNELVGSVAALVFGIGLSILIFNSITKPLDDVVATTQKIAGGDLRSYSSGFEHMDNELGALNRHVERMRSSLHDVINVVQQNSRQMAHSAHQVSTVSAEISSTSQMEQSSSHQVLDAVNSLLETAATVSEHIETASRISDEARTQAEEGIAVVNMGIAELNTAVESVNDTAGQMRELKEFTVQIHEITESIHNIAEQTNLLALNAAIEAARAGEQGRGFAVVADEVRNLAARTSSSSTEISDLIEQLTEKVETSVGSMETVVEKVHQSQEKSQQTVQSFSSMTDGITRSTEKVSSIAEYNHQQSDKLNYLDNKLKELFDVLLESSTKASTTSMVAGDLYHISEELDKQLQGFETEFSDSVETAPNDKRKYPRMENSIRVKLAQGNVVADGLTRDISMRGLKIRCVEGFDNKRDVDVELYIPNENNPHQDDSISLTAHVVHKEAENGYFHYGIEFNNITLSIEQRLKQVFTFFKKPYRYS</sequence>
<dbReference type="OrthoDB" id="952521at2"/>
<dbReference type="InterPro" id="IPR003660">
    <property type="entry name" value="HAMP_dom"/>
</dbReference>
<evidence type="ECO:0000256" key="4">
    <source>
        <dbReference type="ARBA" id="ARBA00023136"/>
    </source>
</evidence>
<dbReference type="SMART" id="SM00283">
    <property type="entry name" value="MA"/>
    <property type="match status" value="1"/>
</dbReference>
<dbReference type="GO" id="GO:0007165">
    <property type="term" value="P:signal transduction"/>
    <property type="evidence" value="ECO:0007669"/>
    <property type="project" value="UniProtKB-KW"/>
</dbReference>
<dbReference type="GO" id="GO:0035438">
    <property type="term" value="F:cyclic-di-GMP binding"/>
    <property type="evidence" value="ECO:0007669"/>
    <property type="project" value="InterPro"/>
</dbReference>
<feature type="domain" description="HAMP" evidence="10">
    <location>
        <begin position="219"/>
        <end position="273"/>
    </location>
</feature>
<comment type="caution">
    <text evidence="11">The sequence shown here is derived from an EMBL/GenBank/DDBJ whole genome shotgun (WGS) entry which is preliminary data.</text>
</comment>
<dbReference type="Gene3D" id="2.40.10.220">
    <property type="entry name" value="predicted glycosyltransferase like domains"/>
    <property type="match status" value="1"/>
</dbReference>
<dbReference type="GO" id="GO:0004888">
    <property type="term" value="F:transmembrane signaling receptor activity"/>
    <property type="evidence" value="ECO:0007669"/>
    <property type="project" value="InterPro"/>
</dbReference>
<dbReference type="SUPFAM" id="SSF58104">
    <property type="entry name" value="Methyl-accepting chemotaxis protein (MCP) signaling domain"/>
    <property type="match status" value="1"/>
</dbReference>
<gene>
    <name evidence="11" type="ORF">DI392_11030</name>
</gene>
<dbReference type="CDD" id="cd11386">
    <property type="entry name" value="MCP_signal"/>
    <property type="match status" value="1"/>
</dbReference>
<dbReference type="GO" id="GO:0016020">
    <property type="term" value="C:membrane"/>
    <property type="evidence" value="ECO:0007669"/>
    <property type="project" value="UniProtKB-SubCell"/>
</dbReference>
<proteinExistence type="inferred from homology"/>
<evidence type="ECO:0000256" key="5">
    <source>
        <dbReference type="ARBA" id="ARBA00023224"/>
    </source>
</evidence>
<feature type="domain" description="Methyl-accepting transducer" evidence="9">
    <location>
        <begin position="278"/>
        <end position="514"/>
    </location>
</feature>
<evidence type="ECO:0000256" key="2">
    <source>
        <dbReference type="ARBA" id="ARBA00022692"/>
    </source>
</evidence>
<dbReference type="SMART" id="SM00304">
    <property type="entry name" value="HAMP"/>
    <property type="match status" value="1"/>
</dbReference>
<keyword evidence="3 8" id="KW-1133">Transmembrane helix</keyword>
<comment type="subcellular location">
    <subcellularLocation>
        <location evidence="1">Membrane</location>
        <topology evidence="1">Multi-pass membrane protein</topology>
    </subcellularLocation>
</comment>
<reference evidence="11 12" key="1">
    <citation type="submission" date="2018-05" db="EMBL/GenBank/DDBJ databases">
        <title>Vibrio limimaris sp. nov., isolated from marine sediment.</title>
        <authorList>
            <person name="Li C.-M."/>
        </authorList>
    </citation>
    <scope>NUCLEOTIDE SEQUENCE [LARGE SCALE GENOMIC DNA]</scope>
    <source>
        <strain evidence="11 12">E4404</strain>
    </source>
</reference>
<dbReference type="InterPro" id="IPR029095">
    <property type="entry name" value="NarX-like_N"/>
</dbReference>
<dbReference type="FunFam" id="1.10.287.950:FF:000001">
    <property type="entry name" value="Methyl-accepting chemotaxis sensory transducer"/>
    <property type="match status" value="1"/>
</dbReference>
<evidence type="ECO:0000256" key="7">
    <source>
        <dbReference type="PROSITE-ProRule" id="PRU00284"/>
    </source>
</evidence>